<name>A0A5B7EF81_PORTR</name>
<sequence length="61" mass="6190">MGREGFDVIVHGKGTLEVIGGENSEGHPIKPNALVVPHDPAGLALGPVSLLQAARVAVKLG</sequence>
<dbReference type="Proteomes" id="UP000324222">
    <property type="component" value="Unassembled WGS sequence"/>
</dbReference>
<dbReference type="AlphaFoldDB" id="A0A5B7EF81"/>
<keyword evidence="2" id="KW-1185">Reference proteome</keyword>
<organism evidence="1 2">
    <name type="scientific">Portunus trituberculatus</name>
    <name type="common">Swimming crab</name>
    <name type="synonym">Neptunus trituberculatus</name>
    <dbReference type="NCBI Taxonomy" id="210409"/>
    <lineage>
        <taxon>Eukaryota</taxon>
        <taxon>Metazoa</taxon>
        <taxon>Ecdysozoa</taxon>
        <taxon>Arthropoda</taxon>
        <taxon>Crustacea</taxon>
        <taxon>Multicrustacea</taxon>
        <taxon>Malacostraca</taxon>
        <taxon>Eumalacostraca</taxon>
        <taxon>Eucarida</taxon>
        <taxon>Decapoda</taxon>
        <taxon>Pleocyemata</taxon>
        <taxon>Brachyura</taxon>
        <taxon>Eubrachyura</taxon>
        <taxon>Portunoidea</taxon>
        <taxon>Portunidae</taxon>
        <taxon>Portuninae</taxon>
        <taxon>Portunus</taxon>
    </lineage>
</organism>
<proteinExistence type="predicted"/>
<evidence type="ECO:0000313" key="1">
    <source>
        <dbReference type="EMBL" id="MPC31856.1"/>
    </source>
</evidence>
<protein>
    <submittedName>
        <fullName evidence="1">Uncharacterized protein</fullName>
    </submittedName>
</protein>
<gene>
    <name evidence="1" type="ORF">E2C01_025156</name>
</gene>
<accession>A0A5B7EF81</accession>
<evidence type="ECO:0000313" key="2">
    <source>
        <dbReference type="Proteomes" id="UP000324222"/>
    </source>
</evidence>
<dbReference type="EMBL" id="VSRR010002518">
    <property type="protein sequence ID" value="MPC31856.1"/>
    <property type="molecule type" value="Genomic_DNA"/>
</dbReference>
<reference evidence="1 2" key="1">
    <citation type="submission" date="2019-05" db="EMBL/GenBank/DDBJ databases">
        <title>Another draft genome of Portunus trituberculatus and its Hox gene families provides insights of decapod evolution.</title>
        <authorList>
            <person name="Jeong J.-H."/>
            <person name="Song I."/>
            <person name="Kim S."/>
            <person name="Choi T."/>
            <person name="Kim D."/>
            <person name="Ryu S."/>
            <person name="Kim W."/>
        </authorList>
    </citation>
    <scope>NUCLEOTIDE SEQUENCE [LARGE SCALE GENOMIC DNA]</scope>
    <source>
        <tissue evidence="1">Muscle</tissue>
    </source>
</reference>
<comment type="caution">
    <text evidence="1">The sequence shown here is derived from an EMBL/GenBank/DDBJ whole genome shotgun (WGS) entry which is preliminary data.</text>
</comment>